<evidence type="ECO:0000256" key="5">
    <source>
        <dbReference type="ARBA" id="ARBA00023136"/>
    </source>
</evidence>
<dbReference type="GO" id="GO:0005886">
    <property type="term" value="C:plasma membrane"/>
    <property type="evidence" value="ECO:0007669"/>
    <property type="project" value="TreeGrafter"/>
</dbReference>
<organism evidence="7 8">
    <name type="scientific">Crassostrea virginica</name>
    <name type="common">Eastern oyster</name>
    <dbReference type="NCBI Taxonomy" id="6565"/>
    <lineage>
        <taxon>Eukaryota</taxon>
        <taxon>Metazoa</taxon>
        <taxon>Spiralia</taxon>
        <taxon>Lophotrochozoa</taxon>
        <taxon>Mollusca</taxon>
        <taxon>Bivalvia</taxon>
        <taxon>Autobranchia</taxon>
        <taxon>Pteriomorphia</taxon>
        <taxon>Ostreida</taxon>
        <taxon>Ostreoidea</taxon>
        <taxon>Ostreidae</taxon>
        <taxon>Crassostrea</taxon>
    </lineage>
</organism>
<keyword evidence="6" id="KW-0769">Symport</keyword>
<keyword evidence="7" id="KW-1185">Reference proteome</keyword>
<sequence>MDHQRSKCYKFLFVNGLIITVLIGVALGFAFGLGLRHLNPSNEAITWIGLPGEIYMRLLKMTILPLVISTIITGTSSMDVRSNGRIGALSLGYIVITNSLGTLIGIVVFLIIQPGNDVTAFVPEENGTAQTDIKTSDMFADMIRNLFPDNLITACFQKTQTIYSHDTKVLSVNGTNSSTSVVHKTVSTTGGVNILGLILASTLFGITASKLGKRVKAFTEFFETLSIIIIHLLNWVIWVTPIGVASLIATALLKASDISSVFSSAGMYVLAHSIGIFFHQSLTPLAYFITTRKNPLRFLSACLRPWITVFAPPSTAIGIPEMLKTLDSKLHVDTRVSNLLVPLGAAMERMGSCVFIVLSALFLIQLEGISLPGSEILLIGLLTAAGSLAIPAVPSSSVVAVLIVLSSLDIQVHKIGIVFALEWYNDRIRSTSNTMTILVGAVILDRICKSNLSVPTNQQEETLNEPEPEVIVHINKEKDSTKEEKPLLMT</sequence>
<feature type="transmembrane region" description="Helical" evidence="6">
    <location>
        <begin position="12"/>
        <end position="34"/>
    </location>
</feature>
<evidence type="ECO:0000313" key="8">
    <source>
        <dbReference type="RefSeq" id="XP_022335620.1"/>
    </source>
</evidence>
<dbReference type="KEGG" id="cvn:111132161"/>
<keyword evidence="2 6" id="KW-0813">Transport</keyword>
<dbReference type="Pfam" id="PF00375">
    <property type="entry name" value="SDF"/>
    <property type="match status" value="1"/>
</dbReference>
<dbReference type="InterPro" id="IPR001991">
    <property type="entry name" value="Na-dicarboxylate_symporter"/>
</dbReference>
<evidence type="ECO:0000256" key="4">
    <source>
        <dbReference type="ARBA" id="ARBA00022989"/>
    </source>
</evidence>
<gene>
    <name evidence="8" type="primary">LOC111132161</name>
</gene>
<dbReference type="GO" id="GO:0015501">
    <property type="term" value="F:glutamate:sodium symporter activity"/>
    <property type="evidence" value="ECO:0007669"/>
    <property type="project" value="TreeGrafter"/>
</dbReference>
<feature type="transmembrane region" description="Helical" evidence="6">
    <location>
        <begin position="192"/>
        <end position="211"/>
    </location>
</feature>
<accession>A0A8B8E631</accession>
<dbReference type="Gene3D" id="1.10.3860.10">
    <property type="entry name" value="Sodium:dicarboxylate symporter"/>
    <property type="match status" value="1"/>
</dbReference>
<dbReference type="Proteomes" id="UP000694844">
    <property type="component" value="Chromosome 5"/>
</dbReference>
<dbReference type="GO" id="GO:0015175">
    <property type="term" value="F:neutral L-amino acid transmembrane transporter activity"/>
    <property type="evidence" value="ECO:0007669"/>
    <property type="project" value="TreeGrafter"/>
</dbReference>
<dbReference type="PRINTS" id="PR00173">
    <property type="entry name" value="EDTRNSPORT"/>
</dbReference>
<dbReference type="AlphaFoldDB" id="A0A8B8E631"/>
<feature type="transmembrane region" description="Helical" evidence="6">
    <location>
        <begin position="265"/>
        <end position="289"/>
    </location>
</feature>
<dbReference type="SUPFAM" id="SSF118215">
    <property type="entry name" value="Proton glutamate symport protein"/>
    <property type="match status" value="1"/>
</dbReference>
<feature type="transmembrane region" description="Helical" evidence="6">
    <location>
        <begin position="86"/>
        <end position="112"/>
    </location>
</feature>
<name>A0A8B8E631_CRAVI</name>
<dbReference type="OrthoDB" id="5877963at2759"/>
<feature type="transmembrane region" description="Helical" evidence="6">
    <location>
        <begin position="339"/>
        <end position="364"/>
    </location>
</feature>
<keyword evidence="5 6" id="KW-0472">Membrane</keyword>
<evidence type="ECO:0000313" key="7">
    <source>
        <dbReference type="Proteomes" id="UP000694844"/>
    </source>
</evidence>
<dbReference type="RefSeq" id="XP_022335620.1">
    <property type="nucleotide sequence ID" value="XM_022479912.1"/>
</dbReference>
<dbReference type="InterPro" id="IPR050746">
    <property type="entry name" value="DAACS"/>
</dbReference>
<keyword evidence="4 6" id="KW-1133">Transmembrane helix</keyword>
<keyword evidence="3 6" id="KW-0812">Transmembrane</keyword>
<dbReference type="InterPro" id="IPR036458">
    <property type="entry name" value="Na:dicarbo_symporter_sf"/>
</dbReference>
<dbReference type="GO" id="GO:0005313">
    <property type="term" value="F:L-glutamate transmembrane transporter activity"/>
    <property type="evidence" value="ECO:0007669"/>
    <property type="project" value="TreeGrafter"/>
</dbReference>
<evidence type="ECO:0000256" key="6">
    <source>
        <dbReference type="RuleBase" id="RU361216"/>
    </source>
</evidence>
<comment type="subcellular location">
    <subcellularLocation>
        <location evidence="1 6">Membrane</location>
        <topology evidence="1 6">Multi-pass membrane protein</topology>
    </subcellularLocation>
</comment>
<proteinExistence type="inferred from homology"/>
<comment type="similarity">
    <text evidence="6">Belongs to the dicarboxylate/amino acid:cation symporter (DAACS) (TC 2.A.23) family.</text>
</comment>
<evidence type="ECO:0000256" key="1">
    <source>
        <dbReference type="ARBA" id="ARBA00004141"/>
    </source>
</evidence>
<feature type="transmembrane region" description="Helical" evidence="6">
    <location>
        <begin position="232"/>
        <end position="253"/>
    </location>
</feature>
<dbReference type="GeneID" id="111132161"/>
<protein>
    <recommendedName>
        <fullName evidence="6">Amino acid transporter</fullName>
    </recommendedName>
</protein>
<dbReference type="PANTHER" id="PTHR11958">
    <property type="entry name" value="SODIUM/DICARBOXYLATE SYMPORTER-RELATED"/>
    <property type="match status" value="1"/>
</dbReference>
<evidence type="ECO:0000256" key="2">
    <source>
        <dbReference type="ARBA" id="ARBA00022448"/>
    </source>
</evidence>
<dbReference type="PANTHER" id="PTHR11958:SF99">
    <property type="entry name" value="SODIUM-DEPENDENT EXCITATORY AMINO ACID TRANSPORTER GLT-6-RELATED"/>
    <property type="match status" value="1"/>
</dbReference>
<evidence type="ECO:0000256" key="3">
    <source>
        <dbReference type="ARBA" id="ARBA00022692"/>
    </source>
</evidence>
<reference evidence="8" key="1">
    <citation type="submission" date="2025-08" db="UniProtKB">
        <authorList>
            <consortium name="RefSeq"/>
        </authorList>
    </citation>
    <scope>IDENTIFICATION</scope>
    <source>
        <tissue evidence="8">Whole sample</tissue>
    </source>
</reference>
<feature type="transmembrane region" description="Helical" evidence="6">
    <location>
        <begin position="54"/>
        <end position="74"/>
    </location>
</feature>